<keyword evidence="4" id="KW-1185">Reference proteome</keyword>
<dbReference type="EMBL" id="JAOTEN010000004">
    <property type="protein sequence ID" value="MCU7615185.1"/>
    <property type="molecule type" value="Genomic_DNA"/>
</dbReference>
<dbReference type="InterPro" id="IPR029057">
    <property type="entry name" value="PRTase-like"/>
</dbReference>
<sequence length="217" mass="25366">MILDILFPNRCISCNRITDADLIICNLCFEQIHFTHFEYCGENILKEKCKLLFPVENAFALMQFEQENLSRKIIHELKYRGREKTGKVVADWVTESLDFKEGKPDLLVTVPLHPKKQRERGYNQLHLFTNTLSEFYQIPYDHGLLKRNSYSKAQALKDKKHRLENQNTFSLDKNISNQHILLIDDVFTTGNTLASITWEILKEENNTVSVLVMAMDE</sequence>
<protein>
    <submittedName>
        <fullName evidence="3">Double zinc ribbon domain-containing protein</fullName>
    </submittedName>
</protein>
<dbReference type="Gene3D" id="3.40.50.2020">
    <property type="match status" value="1"/>
</dbReference>
<dbReference type="CDD" id="cd06223">
    <property type="entry name" value="PRTases_typeI"/>
    <property type="match status" value="1"/>
</dbReference>
<dbReference type="PANTHER" id="PTHR47505:SF1">
    <property type="entry name" value="DNA UTILIZATION PROTEIN YHGH"/>
    <property type="match status" value="1"/>
</dbReference>
<evidence type="ECO:0000313" key="4">
    <source>
        <dbReference type="Proteomes" id="UP001208114"/>
    </source>
</evidence>
<dbReference type="InterPro" id="IPR051910">
    <property type="entry name" value="ComF/GntX_DNA_util-trans"/>
</dbReference>
<comment type="similarity">
    <text evidence="1">Belongs to the ComF/GntX family.</text>
</comment>
<gene>
    <name evidence="3" type="ORF">N0B16_12115</name>
</gene>
<dbReference type="RefSeq" id="WP_262991362.1">
    <property type="nucleotide sequence ID" value="NZ_JAOTEN010000004.1"/>
</dbReference>
<evidence type="ECO:0000256" key="1">
    <source>
        <dbReference type="ARBA" id="ARBA00008007"/>
    </source>
</evidence>
<dbReference type="SUPFAM" id="SSF53271">
    <property type="entry name" value="PRTase-like"/>
    <property type="match status" value="1"/>
</dbReference>
<reference evidence="4" key="1">
    <citation type="submission" date="2023-07" db="EMBL/GenBank/DDBJ databases">
        <title>Chryseobacterium sp. GMJ5 Genome sequencing and assembly.</title>
        <authorList>
            <person name="Jung Y."/>
        </authorList>
    </citation>
    <scope>NUCLEOTIDE SEQUENCE [LARGE SCALE GENOMIC DNA]</scope>
    <source>
        <strain evidence="4">GMJ5</strain>
    </source>
</reference>
<dbReference type="Pfam" id="PF18912">
    <property type="entry name" value="DZR_2"/>
    <property type="match status" value="1"/>
</dbReference>
<evidence type="ECO:0000259" key="2">
    <source>
        <dbReference type="Pfam" id="PF18912"/>
    </source>
</evidence>
<comment type="caution">
    <text evidence="3">The sequence shown here is derived from an EMBL/GenBank/DDBJ whole genome shotgun (WGS) entry which is preliminary data.</text>
</comment>
<name>A0ABT2W397_9FLAO</name>
<evidence type="ECO:0000313" key="3">
    <source>
        <dbReference type="EMBL" id="MCU7615185.1"/>
    </source>
</evidence>
<dbReference type="Proteomes" id="UP001208114">
    <property type="component" value="Unassembled WGS sequence"/>
</dbReference>
<dbReference type="InterPro" id="IPR044005">
    <property type="entry name" value="DZR_2"/>
</dbReference>
<feature type="domain" description="Double zinc ribbon" evidence="2">
    <location>
        <begin position="2"/>
        <end position="40"/>
    </location>
</feature>
<proteinExistence type="inferred from homology"/>
<dbReference type="PANTHER" id="PTHR47505">
    <property type="entry name" value="DNA UTILIZATION PROTEIN YHGH"/>
    <property type="match status" value="1"/>
</dbReference>
<dbReference type="InterPro" id="IPR000836">
    <property type="entry name" value="PRTase_dom"/>
</dbReference>
<organism evidence="3 4">
    <name type="scientific">Chryseobacterium gilvum</name>
    <dbReference type="NCBI Taxonomy" id="2976534"/>
    <lineage>
        <taxon>Bacteria</taxon>
        <taxon>Pseudomonadati</taxon>
        <taxon>Bacteroidota</taxon>
        <taxon>Flavobacteriia</taxon>
        <taxon>Flavobacteriales</taxon>
        <taxon>Weeksellaceae</taxon>
        <taxon>Chryseobacterium group</taxon>
        <taxon>Chryseobacterium</taxon>
    </lineage>
</organism>
<accession>A0ABT2W397</accession>